<dbReference type="EMBL" id="JACGDA010000023">
    <property type="protein sequence ID" value="MBA6148416.1"/>
    <property type="molecule type" value="Genomic_DNA"/>
</dbReference>
<comment type="caution">
    <text evidence="1">The sequence shown here is derived from an EMBL/GenBank/DDBJ whole genome shotgun (WGS) entry which is preliminary data.</text>
</comment>
<organism evidence="1 2">
    <name type="scientific">Pseudomonas juntendi</name>
    <dbReference type="NCBI Taxonomy" id="2666183"/>
    <lineage>
        <taxon>Bacteria</taxon>
        <taxon>Pseudomonadati</taxon>
        <taxon>Pseudomonadota</taxon>
        <taxon>Gammaproteobacteria</taxon>
        <taxon>Pseudomonadales</taxon>
        <taxon>Pseudomonadaceae</taxon>
        <taxon>Pseudomonas</taxon>
    </lineage>
</organism>
<dbReference type="Proteomes" id="UP000577346">
    <property type="component" value="Unassembled WGS sequence"/>
</dbReference>
<evidence type="ECO:0000313" key="1">
    <source>
        <dbReference type="EMBL" id="MBA6148416.1"/>
    </source>
</evidence>
<accession>A0A7W2LWZ5</accession>
<sequence>MSEEKVRARELTRRQALWKLASLKPGHPEAVPLVAILERISIEEHNDAVFEPALTLDIVSLSVPTRRSSSGKEIVRESDIQQPWRERFLQASSGSTRLVEGFYANDWKNFLLEWAAEVQHLEAHIAAISNRSNE</sequence>
<proteinExistence type="predicted"/>
<protein>
    <submittedName>
        <fullName evidence="1">Uncharacterized protein</fullName>
    </submittedName>
</protein>
<evidence type="ECO:0000313" key="2">
    <source>
        <dbReference type="Proteomes" id="UP000577346"/>
    </source>
</evidence>
<name>A0A7W2LWZ5_9PSED</name>
<dbReference type="GeneID" id="88821128"/>
<gene>
    <name evidence="1" type="ORF">H4C15_12990</name>
</gene>
<reference evidence="1 2" key="1">
    <citation type="submission" date="2020-07" db="EMBL/GenBank/DDBJ databases">
        <title>Diversity of carbapenemase encoding genes among Pseudomonas putida group clinical isolates in a tertiary Brazilian hospital.</title>
        <authorList>
            <person name="Alberto-Lei F."/>
            <person name="Nodari C.S."/>
            <person name="Streling A.P."/>
            <person name="Paulino J.T."/>
            <person name="Bessa-Neto F.O."/>
            <person name="Cayo R."/>
            <person name="Gales A.C."/>
        </authorList>
    </citation>
    <scope>NUCLEOTIDE SEQUENCE [LARGE SCALE GENOMIC DNA]</scope>
    <source>
        <strain evidence="1 2">11213</strain>
    </source>
</reference>
<dbReference type="RefSeq" id="WP_154211917.1">
    <property type="nucleotide sequence ID" value="NZ_JACGDA010000023.1"/>
</dbReference>
<dbReference type="AlphaFoldDB" id="A0A7W2LWZ5"/>